<dbReference type="Proteomes" id="UP001162992">
    <property type="component" value="Chromosome 17"/>
</dbReference>
<comment type="caution">
    <text evidence="1">The sequence shown here is derived from an EMBL/GenBank/DDBJ whole genome shotgun (WGS) entry which is preliminary data.</text>
</comment>
<name>A0ACC2B4Z0_DIPCM</name>
<accession>A0ACC2B4Z0</accession>
<gene>
    <name evidence="1" type="ORF">O6H91_17G022500</name>
</gene>
<evidence type="ECO:0000313" key="1">
    <source>
        <dbReference type="EMBL" id="KAJ7524795.1"/>
    </source>
</evidence>
<protein>
    <submittedName>
        <fullName evidence="1">Uncharacterized protein</fullName>
    </submittedName>
</protein>
<dbReference type="EMBL" id="CM055108">
    <property type="protein sequence ID" value="KAJ7524795.1"/>
    <property type="molecule type" value="Genomic_DNA"/>
</dbReference>
<proteinExistence type="predicted"/>
<keyword evidence="2" id="KW-1185">Reference proteome</keyword>
<reference evidence="2" key="1">
    <citation type="journal article" date="2024" name="Proc. Natl. Acad. Sci. U.S.A.">
        <title>Extraordinary preservation of gene collinearity over three hundred million years revealed in homosporous lycophytes.</title>
        <authorList>
            <person name="Li C."/>
            <person name="Wickell D."/>
            <person name="Kuo L.Y."/>
            <person name="Chen X."/>
            <person name="Nie B."/>
            <person name="Liao X."/>
            <person name="Peng D."/>
            <person name="Ji J."/>
            <person name="Jenkins J."/>
            <person name="Williams M."/>
            <person name="Shu S."/>
            <person name="Plott C."/>
            <person name="Barry K."/>
            <person name="Rajasekar S."/>
            <person name="Grimwood J."/>
            <person name="Han X."/>
            <person name="Sun S."/>
            <person name="Hou Z."/>
            <person name="He W."/>
            <person name="Dai G."/>
            <person name="Sun C."/>
            <person name="Schmutz J."/>
            <person name="Leebens-Mack J.H."/>
            <person name="Li F.W."/>
            <person name="Wang L."/>
        </authorList>
    </citation>
    <scope>NUCLEOTIDE SEQUENCE [LARGE SCALE GENOMIC DNA]</scope>
    <source>
        <strain evidence="2">cv. PW_Plant_1</strain>
    </source>
</reference>
<sequence length="239" mass="26094">MTAPPIVDEPDLTLGLPSSKLAEGVQRLEELELRQPKQLIAMKVTSTKNMVVNSREKSSPKVSQSVEMGPFVVPNNTQALIAHRPLPVRHDYPKQTQNKPIVRNSNKKVIAPMAPSKLDGSSFVPLMGSFGSSEAMDQAQISQTSGPNALGNFRRNLKQLYDMRSVPITSMPLYSGTDGGPTPQTRELGAGAEEKRSSVQARNRTEFLNSLRRKATESGDSESNFVQSDSVLQDNCRGS</sequence>
<organism evidence="1 2">
    <name type="scientific">Diphasiastrum complanatum</name>
    <name type="common">Issler's clubmoss</name>
    <name type="synonym">Lycopodium complanatum</name>
    <dbReference type="NCBI Taxonomy" id="34168"/>
    <lineage>
        <taxon>Eukaryota</taxon>
        <taxon>Viridiplantae</taxon>
        <taxon>Streptophyta</taxon>
        <taxon>Embryophyta</taxon>
        <taxon>Tracheophyta</taxon>
        <taxon>Lycopodiopsida</taxon>
        <taxon>Lycopodiales</taxon>
        <taxon>Lycopodiaceae</taxon>
        <taxon>Lycopodioideae</taxon>
        <taxon>Diphasiastrum</taxon>
    </lineage>
</organism>
<evidence type="ECO:0000313" key="2">
    <source>
        <dbReference type="Proteomes" id="UP001162992"/>
    </source>
</evidence>